<feature type="compositionally biased region" description="Low complexity" evidence="1">
    <location>
        <begin position="21"/>
        <end position="30"/>
    </location>
</feature>
<proteinExistence type="predicted"/>
<evidence type="ECO:0000256" key="1">
    <source>
        <dbReference type="SAM" id="MobiDB-lite"/>
    </source>
</evidence>
<keyword evidence="3" id="KW-1185">Reference proteome</keyword>
<protein>
    <submittedName>
        <fullName evidence="2">Uncharacterized protein</fullName>
    </submittedName>
</protein>
<sequence>MESLIKVYVAPVNEPNMEPFSEPLGGSSDSEGSEDLSDSDDSDFFVDEDNLLDDPEVDMLNFDHIFYDNLGWIGDTLVTKDNVLMSDEEVGLSTQMFYNLDHHPMKVK</sequence>
<reference evidence="2" key="1">
    <citation type="submission" date="2023-04" db="EMBL/GenBank/DDBJ databases">
        <authorList>
            <person name="Vijverberg K."/>
            <person name="Xiong W."/>
            <person name="Schranz E."/>
        </authorList>
    </citation>
    <scope>NUCLEOTIDE SEQUENCE</scope>
</reference>
<feature type="compositionally biased region" description="Acidic residues" evidence="1">
    <location>
        <begin position="31"/>
        <end position="46"/>
    </location>
</feature>
<accession>A0AA35UYY6</accession>
<feature type="region of interest" description="Disordered" evidence="1">
    <location>
        <begin position="14"/>
        <end position="46"/>
    </location>
</feature>
<gene>
    <name evidence="2" type="ORF">LSALG_LOCUS8151</name>
</gene>
<dbReference type="EMBL" id="OX465077">
    <property type="protein sequence ID" value="CAI9267686.1"/>
    <property type="molecule type" value="Genomic_DNA"/>
</dbReference>
<dbReference type="Proteomes" id="UP001177003">
    <property type="component" value="Chromosome 1"/>
</dbReference>
<organism evidence="2 3">
    <name type="scientific">Lactuca saligna</name>
    <name type="common">Willowleaf lettuce</name>
    <dbReference type="NCBI Taxonomy" id="75948"/>
    <lineage>
        <taxon>Eukaryota</taxon>
        <taxon>Viridiplantae</taxon>
        <taxon>Streptophyta</taxon>
        <taxon>Embryophyta</taxon>
        <taxon>Tracheophyta</taxon>
        <taxon>Spermatophyta</taxon>
        <taxon>Magnoliopsida</taxon>
        <taxon>eudicotyledons</taxon>
        <taxon>Gunneridae</taxon>
        <taxon>Pentapetalae</taxon>
        <taxon>asterids</taxon>
        <taxon>campanulids</taxon>
        <taxon>Asterales</taxon>
        <taxon>Asteraceae</taxon>
        <taxon>Cichorioideae</taxon>
        <taxon>Cichorieae</taxon>
        <taxon>Lactucinae</taxon>
        <taxon>Lactuca</taxon>
    </lineage>
</organism>
<evidence type="ECO:0000313" key="3">
    <source>
        <dbReference type="Proteomes" id="UP001177003"/>
    </source>
</evidence>
<name>A0AA35UYY6_LACSI</name>
<dbReference type="AlphaFoldDB" id="A0AA35UYY6"/>
<evidence type="ECO:0000313" key="2">
    <source>
        <dbReference type="EMBL" id="CAI9267686.1"/>
    </source>
</evidence>